<evidence type="ECO:0000313" key="3">
    <source>
        <dbReference type="Proteomes" id="UP000003242"/>
    </source>
</evidence>
<dbReference type="Pfam" id="PF06107">
    <property type="entry name" value="DUF951"/>
    <property type="match status" value="1"/>
</dbReference>
<evidence type="ECO:0000313" key="4">
    <source>
        <dbReference type="Proteomes" id="UP000004018"/>
    </source>
</evidence>
<name>D3LTE1_9FIRM</name>
<accession>D3LTE1</accession>
<dbReference type="Proteomes" id="UP000003242">
    <property type="component" value="Unassembled WGS sequence"/>
</dbReference>
<dbReference type="InterPro" id="IPR009296">
    <property type="entry name" value="DUF951"/>
</dbReference>
<comment type="caution">
    <text evidence="1">The sequence shown here is derived from an EMBL/GenBank/DDBJ whole genome shotgun (WGS) entry which is preliminary data.</text>
</comment>
<dbReference type="STRING" id="699218.HMPREF0889_0541"/>
<dbReference type="OrthoDB" id="9802710at2"/>
<dbReference type="PANTHER" id="PTHR38455">
    <property type="entry name" value="HYPOTHETICAL CYTOSOLIC PROTEIN"/>
    <property type="match status" value="1"/>
</dbReference>
<dbReference type="AlphaFoldDB" id="D3LTE1"/>
<evidence type="ECO:0000313" key="1">
    <source>
        <dbReference type="EMBL" id="EFD94480.1"/>
    </source>
</evidence>
<reference evidence="2 4" key="3">
    <citation type="submission" date="2011-04" db="EMBL/GenBank/DDBJ databases">
        <authorList>
            <person name="Harkins D.M."/>
            <person name="Madupu R."/>
            <person name="Durkin A.S."/>
            <person name="Torralba M."/>
            <person name="Methe B."/>
            <person name="Sutton G.G."/>
            <person name="Nelson K.E."/>
        </authorList>
    </citation>
    <scope>NUCLEOTIDE SEQUENCE [LARGE SCALE GENOMIC DNA]</scope>
    <source>
        <strain evidence="2 4">UPII 199-6</strain>
    </source>
</reference>
<dbReference type="EMBL" id="ADGP01000009">
    <property type="protein sequence ID" value="EFD94480.1"/>
    <property type="molecule type" value="Genomic_DNA"/>
</dbReference>
<dbReference type="RefSeq" id="WP_007390778.1">
    <property type="nucleotide sequence ID" value="NZ_ADGP01000009.1"/>
</dbReference>
<sequence>MEKFIRYYVGDVVQMKKPHPCGSREWEVLRIGVDFVIRCCGCGHRVMLARPKFEKAAKKILQRREAAEEP</sequence>
<reference evidence="1" key="2">
    <citation type="submission" date="2009-12" db="EMBL/GenBank/DDBJ databases">
        <authorList>
            <person name="Madupu R."/>
            <person name="Durkin A.S."/>
            <person name="Torralba M."/>
            <person name="Methe B."/>
            <person name="Sutton G.G."/>
            <person name="Strausberg R.L."/>
            <person name="Nelson K.E."/>
        </authorList>
    </citation>
    <scope>NUCLEOTIDE SEQUENCE</scope>
    <source>
        <strain evidence="1">28L</strain>
    </source>
</reference>
<dbReference type="eggNOG" id="COG4481">
    <property type="taxonomic scope" value="Bacteria"/>
</dbReference>
<gene>
    <name evidence="1" type="ORF">HMPREF0889_0541</name>
    <name evidence="2" type="ORF">HMPREF1039_1442</name>
</gene>
<reference evidence="3" key="1">
    <citation type="submission" date="2009-12" db="EMBL/GenBank/DDBJ databases">
        <title>Sequence of Clostridiales genomosp. BVAB3 str. UPII9-5.</title>
        <authorList>
            <person name="Madupu R."/>
            <person name="Durkin A.S."/>
            <person name="Torralba M."/>
            <person name="Methe B."/>
            <person name="Sutton G.G."/>
            <person name="Strausberg R.L."/>
            <person name="Nelson K.E."/>
        </authorList>
    </citation>
    <scope>NUCLEOTIDE SEQUENCE [LARGE SCALE GENOMIC DNA]</scope>
    <source>
        <strain evidence="3">28L</strain>
    </source>
</reference>
<keyword evidence="4" id="KW-1185">Reference proteome</keyword>
<protein>
    <recommendedName>
        <fullName evidence="5">DUF951 domain-containing protein</fullName>
    </recommendedName>
</protein>
<dbReference type="EMBL" id="AFIJ01000011">
    <property type="protein sequence ID" value="EGL41442.1"/>
    <property type="molecule type" value="Genomic_DNA"/>
</dbReference>
<proteinExistence type="predicted"/>
<dbReference type="Proteomes" id="UP000004018">
    <property type="component" value="Unassembled WGS sequence"/>
</dbReference>
<evidence type="ECO:0008006" key="5">
    <source>
        <dbReference type="Google" id="ProtNLM"/>
    </source>
</evidence>
<dbReference type="PIRSF" id="PIRSF037263">
    <property type="entry name" value="DUF951_bac"/>
    <property type="match status" value="1"/>
</dbReference>
<dbReference type="PANTHER" id="PTHR38455:SF1">
    <property type="entry name" value="DUF951 DOMAIN-CONTAINING PROTEIN"/>
    <property type="match status" value="1"/>
</dbReference>
<organism evidence="1 3">
    <name type="scientific">Megasphaera lornae</name>
    <dbReference type="NCBI Taxonomy" id="1000568"/>
    <lineage>
        <taxon>Bacteria</taxon>
        <taxon>Bacillati</taxon>
        <taxon>Bacillota</taxon>
        <taxon>Negativicutes</taxon>
        <taxon>Veillonellales</taxon>
        <taxon>Veillonellaceae</taxon>
        <taxon>Megasphaera</taxon>
    </lineage>
</organism>
<evidence type="ECO:0000313" key="2">
    <source>
        <dbReference type="EMBL" id="EGL41442.1"/>
    </source>
</evidence>